<comment type="similarity">
    <text evidence="2">Belongs to the krueppel C2H2-type zinc-finger protein family.</text>
</comment>
<dbReference type="Pfam" id="PF16622">
    <property type="entry name" value="zf-C2H2_11"/>
    <property type="match status" value="1"/>
</dbReference>
<dbReference type="GO" id="GO:0008270">
    <property type="term" value="F:zinc ion binding"/>
    <property type="evidence" value="ECO:0007669"/>
    <property type="project" value="UniProtKB-KW"/>
</dbReference>
<keyword evidence="9" id="KW-0804">Transcription</keyword>
<feature type="region of interest" description="Disordered" evidence="12">
    <location>
        <begin position="232"/>
        <end position="251"/>
    </location>
</feature>
<feature type="compositionally biased region" description="Basic and acidic residues" evidence="12">
    <location>
        <begin position="217"/>
        <end position="226"/>
    </location>
</feature>
<reference evidence="14" key="1">
    <citation type="thesis" date="2020" institute="ProQuest LLC" country="789 East Eisenhower Parkway, Ann Arbor, MI, USA">
        <title>Comparative Genomics and Chromosome Evolution.</title>
        <authorList>
            <person name="Mudd A.B."/>
        </authorList>
    </citation>
    <scope>NUCLEOTIDE SEQUENCE</scope>
    <source>
        <strain evidence="14">Female2</strain>
        <tissue evidence="14">Blood</tissue>
    </source>
</reference>
<dbReference type="SMART" id="SM00355">
    <property type="entry name" value="ZnF_C2H2"/>
    <property type="match status" value="6"/>
</dbReference>
<evidence type="ECO:0000256" key="1">
    <source>
        <dbReference type="ARBA" id="ARBA00004123"/>
    </source>
</evidence>
<evidence type="ECO:0000256" key="8">
    <source>
        <dbReference type="ARBA" id="ARBA00023125"/>
    </source>
</evidence>
<dbReference type="InterPro" id="IPR036236">
    <property type="entry name" value="Znf_C2H2_sf"/>
</dbReference>
<dbReference type="Pfam" id="PF12874">
    <property type="entry name" value="zf-met"/>
    <property type="match status" value="1"/>
</dbReference>
<feature type="domain" description="C2H2-type" evidence="13">
    <location>
        <begin position="546"/>
        <end position="574"/>
    </location>
</feature>
<dbReference type="PANTHER" id="PTHR21020:SF0">
    <property type="entry name" value="ZINC FINGER PROTEIN 800"/>
    <property type="match status" value="1"/>
</dbReference>
<evidence type="ECO:0000256" key="3">
    <source>
        <dbReference type="ARBA" id="ARBA00022723"/>
    </source>
</evidence>
<evidence type="ECO:0000256" key="2">
    <source>
        <dbReference type="ARBA" id="ARBA00006991"/>
    </source>
</evidence>
<keyword evidence="15" id="KW-1185">Reference proteome</keyword>
<evidence type="ECO:0000256" key="9">
    <source>
        <dbReference type="ARBA" id="ARBA00023163"/>
    </source>
</evidence>
<feature type="domain" description="C2H2-type" evidence="13">
    <location>
        <begin position="102"/>
        <end position="135"/>
    </location>
</feature>
<evidence type="ECO:0000256" key="7">
    <source>
        <dbReference type="ARBA" id="ARBA00023015"/>
    </source>
</evidence>
<feature type="domain" description="C2H2-type" evidence="13">
    <location>
        <begin position="260"/>
        <end position="288"/>
    </location>
</feature>
<dbReference type="Proteomes" id="UP000812440">
    <property type="component" value="Chromosome 3"/>
</dbReference>
<evidence type="ECO:0000313" key="15">
    <source>
        <dbReference type="Proteomes" id="UP000812440"/>
    </source>
</evidence>
<evidence type="ECO:0000313" key="14">
    <source>
        <dbReference type="EMBL" id="KAG8439850.1"/>
    </source>
</evidence>
<dbReference type="PANTHER" id="PTHR21020">
    <property type="entry name" value="ZINC FINGER PROTEIN 800"/>
    <property type="match status" value="1"/>
</dbReference>
<feature type="domain" description="C2H2-type" evidence="13">
    <location>
        <begin position="318"/>
        <end position="346"/>
    </location>
</feature>
<keyword evidence="5 11" id="KW-0863">Zinc-finger</keyword>
<dbReference type="SUPFAM" id="SSF57667">
    <property type="entry name" value="beta-beta-alpha zinc fingers"/>
    <property type="match status" value="2"/>
</dbReference>
<protein>
    <recommendedName>
        <fullName evidence="13">C2H2-type domain-containing protein</fullName>
    </recommendedName>
</protein>
<evidence type="ECO:0000256" key="5">
    <source>
        <dbReference type="ARBA" id="ARBA00022771"/>
    </source>
</evidence>
<feature type="region of interest" description="Disordered" evidence="12">
    <location>
        <begin position="1"/>
        <end position="26"/>
    </location>
</feature>
<feature type="domain" description="C2H2-type" evidence="13">
    <location>
        <begin position="513"/>
        <end position="540"/>
    </location>
</feature>
<feature type="compositionally biased region" description="Polar residues" evidence="12">
    <location>
        <begin position="233"/>
        <end position="251"/>
    </location>
</feature>
<comment type="subcellular location">
    <subcellularLocation>
        <location evidence="1">Nucleus</location>
    </subcellularLocation>
</comment>
<dbReference type="PROSITE" id="PS50157">
    <property type="entry name" value="ZINC_FINGER_C2H2_2"/>
    <property type="match status" value="5"/>
</dbReference>
<dbReference type="InterPro" id="IPR013087">
    <property type="entry name" value="Znf_C2H2_type"/>
</dbReference>
<sequence length="600" mass="67840">MEKNYNTVRKTHFLRNKNKNEMESEETPCSAQKVLLRDQYCQTDHYHHRCCETGASLEPGDPPLLQQPVQTAKSGIQQVIECFRSGTKQLKNMLLKEVDTIFECKSCRSLFRGLPNLITHKQFYCLSKVHMDENPPSENDKQSQALKDLLEAIYPKVDKPDYIVQLEPIQTNKNAVFQYVKPAAELSDGARSLPDPDPAENPLEETVSAAPVLTPETEMKEQPPPDISKMEIHSSSPVQSPQNTISPPKTIKTVNSSHPFFCRLCKKDFTCRQSIRRHIKKVHRKKLEDIKKCIEIQKTSTVTVKGRTKGSSNTTSNNSCPVCHKSFATKANVRRHIDEVHKGMRRDSGVFETAAKAGKFLDLKITSPKKLLKTLSRTQKPSGNSDFSLSSCRCPYCKRRYTSRFLLKKHVHIVHKSMLSGNDSKSNRGHSHAASADVKIKAESSNTLGNLSNTVAHSVHTELKVTNPAAEKKSLPTAQKSKSKPDAASPKVSPVDKKWKKPKLSAGFDFKQLYCKLCKRQFTSKQNLSKHIELHTDGNNIYVKFYRCPLCSYETRRKRDVIRHITVVHKKVPPLTSHLGCKDRYVYGGYVPAVSCVFEQ</sequence>
<dbReference type="Pfam" id="PF16624">
    <property type="entry name" value="zf-C2H2_assoc2"/>
    <property type="match status" value="1"/>
</dbReference>
<dbReference type="Pfam" id="PF13909">
    <property type="entry name" value="zf-H2C2_5"/>
    <property type="match status" value="1"/>
</dbReference>
<dbReference type="InterPro" id="IPR039149">
    <property type="entry name" value="ZNF800"/>
</dbReference>
<accession>A0A8T2J977</accession>
<dbReference type="Pfam" id="PF00096">
    <property type="entry name" value="zf-C2H2"/>
    <property type="match status" value="1"/>
</dbReference>
<keyword evidence="7" id="KW-0805">Transcription regulation</keyword>
<evidence type="ECO:0000256" key="4">
    <source>
        <dbReference type="ARBA" id="ARBA00022737"/>
    </source>
</evidence>
<evidence type="ECO:0000256" key="11">
    <source>
        <dbReference type="PROSITE-ProRule" id="PRU00042"/>
    </source>
</evidence>
<dbReference type="InterPro" id="IPR041697">
    <property type="entry name" value="Znf-C2H2_11"/>
</dbReference>
<gene>
    <name evidence="14" type="ORF">GDO86_005862</name>
</gene>
<comment type="caution">
    <text evidence="14">The sequence shown here is derived from an EMBL/GenBank/DDBJ whole genome shotgun (WGS) entry which is preliminary data.</text>
</comment>
<dbReference type="GO" id="GO:0003677">
    <property type="term" value="F:DNA binding"/>
    <property type="evidence" value="ECO:0007669"/>
    <property type="project" value="UniProtKB-KW"/>
</dbReference>
<dbReference type="AlphaFoldDB" id="A0A8T2J977"/>
<dbReference type="OrthoDB" id="10066279at2759"/>
<name>A0A8T2J977_9PIPI</name>
<evidence type="ECO:0000256" key="10">
    <source>
        <dbReference type="ARBA" id="ARBA00023242"/>
    </source>
</evidence>
<proteinExistence type="inferred from homology"/>
<keyword evidence="6" id="KW-0862">Zinc</keyword>
<keyword evidence="10" id="KW-0539">Nucleus</keyword>
<dbReference type="GO" id="GO:0005634">
    <property type="term" value="C:nucleus"/>
    <property type="evidence" value="ECO:0007669"/>
    <property type="project" value="UniProtKB-SubCell"/>
</dbReference>
<feature type="region of interest" description="Disordered" evidence="12">
    <location>
        <begin position="187"/>
        <end position="226"/>
    </location>
</feature>
<feature type="region of interest" description="Disordered" evidence="12">
    <location>
        <begin position="465"/>
        <end position="498"/>
    </location>
</feature>
<dbReference type="PROSITE" id="PS00028">
    <property type="entry name" value="ZINC_FINGER_C2H2_1"/>
    <property type="match status" value="4"/>
</dbReference>
<dbReference type="Gene3D" id="3.30.160.60">
    <property type="entry name" value="Classic Zinc Finger"/>
    <property type="match status" value="3"/>
</dbReference>
<keyword evidence="8" id="KW-0238">DNA-binding</keyword>
<keyword evidence="4" id="KW-0677">Repeat</keyword>
<dbReference type="EMBL" id="JAACNH010000006">
    <property type="protein sequence ID" value="KAG8439850.1"/>
    <property type="molecule type" value="Genomic_DNA"/>
</dbReference>
<evidence type="ECO:0000256" key="6">
    <source>
        <dbReference type="ARBA" id="ARBA00022833"/>
    </source>
</evidence>
<organism evidence="14 15">
    <name type="scientific">Hymenochirus boettgeri</name>
    <name type="common">Congo dwarf clawed frog</name>
    <dbReference type="NCBI Taxonomy" id="247094"/>
    <lineage>
        <taxon>Eukaryota</taxon>
        <taxon>Metazoa</taxon>
        <taxon>Chordata</taxon>
        <taxon>Craniata</taxon>
        <taxon>Vertebrata</taxon>
        <taxon>Euteleostomi</taxon>
        <taxon>Amphibia</taxon>
        <taxon>Batrachia</taxon>
        <taxon>Anura</taxon>
        <taxon>Pipoidea</taxon>
        <taxon>Pipidae</taxon>
        <taxon>Pipinae</taxon>
        <taxon>Hymenochirus</taxon>
    </lineage>
</organism>
<evidence type="ECO:0000256" key="12">
    <source>
        <dbReference type="SAM" id="MobiDB-lite"/>
    </source>
</evidence>
<evidence type="ECO:0000259" key="13">
    <source>
        <dbReference type="PROSITE" id="PS50157"/>
    </source>
</evidence>
<keyword evidence="3" id="KW-0479">Metal-binding</keyword>